<feature type="domain" description="Amidohydrolase-related" evidence="2">
    <location>
        <begin position="13"/>
        <end position="345"/>
    </location>
</feature>
<dbReference type="Pfam" id="PF04909">
    <property type="entry name" value="Amidohydro_2"/>
    <property type="match status" value="1"/>
</dbReference>
<gene>
    <name evidence="3" type="ORF">HJC23_007284</name>
</gene>
<comment type="caution">
    <text evidence="3">The sequence shown here is derived from an EMBL/GenBank/DDBJ whole genome shotgun (WGS) entry which is preliminary data.</text>
</comment>
<dbReference type="Gene3D" id="3.20.20.140">
    <property type="entry name" value="Metal-dependent hydrolases"/>
    <property type="match status" value="1"/>
</dbReference>
<comment type="similarity">
    <text evidence="1">Belongs to the metallo-dependent hydrolases superfamily.</text>
</comment>
<dbReference type="InterPro" id="IPR052350">
    <property type="entry name" value="Metallo-dep_Lactonases"/>
</dbReference>
<evidence type="ECO:0000259" key="2">
    <source>
        <dbReference type="Pfam" id="PF04909"/>
    </source>
</evidence>
<dbReference type="AlphaFoldDB" id="A0ABD3Q114"/>
<reference evidence="3 4" key="1">
    <citation type="journal article" date="2020" name="G3 (Bethesda)">
        <title>Improved Reference Genome for Cyclotella cryptica CCMP332, a Model for Cell Wall Morphogenesis, Salinity Adaptation, and Lipid Production in Diatoms (Bacillariophyta).</title>
        <authorList>
            <person name="Roberts W.R."/>
            <person name="Downey K.M."/>
            <person name="Ruck E.C."/>
            <person name="Traller J.C."/>
            <person name="Alverson A.J."/>
        </authorList>
    </citation>
    <scope>NUCLEOTIDE SEQUENCE [LARGE SCALE GENOMIC DNA]</scope>
    <source>
        <strain evidence="3 4">CCMP332</strain>
    </source>
</reference>
<dbReference type="Proteomes" id="UP001516023">
    <property type="component" value="Unassembled WGS sequence"/>
</dbReference>
<dbReference type="SUPFAM" id="SSF51556">
    <property type="entry name" value="Metallo-dependent hydrolases"/>
    <property type="match status" value="1"/>
</dbReference>
<proteinExistence type="inferred from homology"/>
<keyword evidence="4" id="KW-1185">Reference proteome</keyword>
<dbReference type="InterPro" id="IPR032466">
    <property type="entry name" value="Metal_Hydrolase"/>
</dbReference>
<protein>
    <recommendedName>
        <fullName evidence="2">Amidohydrolase-related domain-containing protein</fullName>
    </recommendedName>
</protein>
<organism evidence="3 4">
    <name type="scientific">Cyclotella cryptica</name>
    <dbReference type="NCBI Taxonomy" id="29204"/>
    <lineage>
        <taxon>Eukaryota</taxon>
        <taxon>Sar</taxon>
        <taxon>Stramenopiles</taxon>
        <taxon>Ochrophyta</taxon>
        <taxon>Bacillariophyta</taxon>
        <taxon>Coscinodiscophyceae</taxon>
        <taxon>Thalassiosirophycidae</taxon>
        <taxon>Stephanodiscales</taxon>
        <taxon>Stephanodiscaceae</taxon>
        <taxon>Cyclotella</taxon>
    </lineage>
</organism>
<accession>A0ABD3Q114</accession>
<evidence type="ECO:0000313" key="3">
    <source>
        <dbReference type="EMBL" id="KAL3793544.1"/>
    </source>
</evidence>
<sequence length="347" mass="38747">MSSQTSSYPKEVVDPHHHFIDTINNPFQSFLKSLAGEVSYLPEQYIHDVIEPLSQIGVTVCGTVHVEAMPDCGASEVSWVEKMMSSAEQSSFVKAYVASCDLTLDNVEEELDRVIRATPSKVRGIRWILDCVGKFQQGNTATHPATLRHDGVDYLKSPSFERGLAHLEKHNLSFDLQCAPIQLVESAATLFAKYPNLKVCIDHLGKPRRLLGDDLQDDGGINLNTKPDEAELDMWRKGMKAMAALPNAYVKLSMMGYAIPGWIRTPERQALLKSLVLETIEMFGVRRCMVAWNWHVNGAVSDADGGSEIGPDALELLDKFMWFFEGFGEEDRARLFAGTAKEFYSLE</sequence>
<dbReference type="EMBL" id="JABMIG020000090">
    <property type="protein sequence ID" value="KAL3793544.1"/>
    <property type="molecule type" value="Genomic_DNA"/>
</dbReference>
<dbReference type="InterPro" id="IPR006680">
    <property type="entry name" value="Amidohydro-rel"/>
</dbReference>
<evidence type="ECO:0000256" key="1">
    <source>
        <dbReference type="ARBA" id="ARBA00038310"/>
    </source>
</evidence>
<evidence type="ECO:0000313" key="4">
    <source>
        <dbReference type="Proteomes" id="UP001516023"/>
    </source>
</evidence>
<dbReference type="PANTHER" id="PTHR43569">
    <property type="entry name" value="AMIDOHYDROLASE"/>
    <property type="match status" value="1"/>
</dbReference>
<dbReference type="PANTHER" id="PTHR43569:SF2">
    <property type="entry name" value="AMIDOHYDROLASE-RELATED DOMAIN-CONTAINING PROTEIN"/>
    <property type="match status" value="1"/>
</dbReference>
<name>A0ABD3Q114_9STRA</name>